<name>V6TN37_GIAIN</name>
<feature type="domain" description="EGF-like" evidence="2">
    <location>
        <begin position="346"/>
        <end position="389"/>
    </location>
</feature>
<feature type="domain" description="EGF-like" evidence="2">
    <location>
        <begin position="563"/>
        <end position="593"/>
    </location>
</feature>
<dbReference type="VEuPathDB" id="GiardiaDB:DHA2_151686"/>
<dbReference type="VEuPathDB" id="GiardiaDB:GL50581_3193"/>
<dbReference type="VEuPathDB" id="GiardiaDB:GL50803_0050028"/>
<evidence type="ECO:0000256" key="1">
    <source>
        <dbReference type="SAM" id="Phobius"/>
    </source>
</evidence>
<keyword evidence="1" id="KW-0472">Membrane</keyword>
<dbReference type="Proteomes" id="UP000018040">
    <property type="component" value="Unassembled WGS sequence"/>
</dbReference>
<dbReference type="InterPro" id="IPR009030">
    <property type="entry name" value="Growth_fac_rcpt_cys_sf"/>
</dbReference>
<dbReference type="InterPro" id="IPR000742">
    <property type="entry name" value="EGF"/>
</dbReference>
<evidence type="ECO:0000313" key="3">
    <source>
        <dbReference type="EMBL" id="ESU40393.1"/>
    </source>
</evidence>
<feature type="domain" description="EGF-like" evidence="2">
    <location>
        <begin position="271"/>
        <end position="309"/>
    </location>
</feature>
<reference evidence="4" key="1">
    <citation type="submission" date="2012-02" db="EMBL/GenBank/DDBJ databases">
        <title>Genome sequencing of Giardia lamblia Genotypes A2 and B isolates (DH and GS) and comparative analysis with the genomes of Genotypes A1 and E (WB and Pig).</title>
        <authorList>
            <person name="Adam R."/>
            <person name="Dahlstrom E."/>
            <person name="Martens C."/>
            <person name="Bruno D."/>
            <person name="Barbian K."/>
            <person name="Porcella S.F."/>
            <person name="Nash T."/>
        </authorList>
    </citation>
    <scope>NUCLEOTIDE SEQUENCE</scope>
    <source>
        <strain evidence="4">GS</strain>
    </source>
</reference>
<feature type="domain" description="EGF-like" evidence="2">
    <location>
        <begin position="310"/>
        <end position="345"/>
    </location>
</feature>
<dbReference type="VEuPathDB" id="GiardiaDB:QR46_4933"/>
<dbReference type="OrthoDB" id="2519628at2759"/>
<dbReference type="Gene3D" id="2.10.220.10">
    <property type="entry name" value="Hormone Receptor, Insulin-like Growth Factor Receptor 1, Chain A, domain 2"/>
    <property type="match status" value="2"/>
</dbReference>
<dbReference type="SMART" id="SM00261">
    <property type="entry name" value="FU"/>
    <property type="match status" value="5"/>
</dbReference>
<dbReference type="CDD" id="cd00064">
    <property type="entry name" value="FU"/>
    <property type="match status" value="1"/>
</dbReference>
<dbReference type="AlphaFoldDB" id="V6TN37"/>
<protein>
    <submittedName>
        <fullName evidence="3">Variant-specific surface protein</fullName>
    </submittedName>
</protein>
<dbReference type="InterPro" id="IPR005127">
    <property type="entry name" value="Giardia_VSP"/>
</dbReference>
<dbReference type="Pfam" id="PF03302">
    <property type="entry name" value="VSP"/>
    <property type="match status" value="2"/>
</dbReference>
<dbReference type="SUPFAM" id="SSF57184">
    <property type="entry name" value="Growth factor receptor domain"/>
    <property type="match status" value="3"/>
</dbReference>
<feature type="domain" description="EGF-like" evidence="2">
    <location>
        <begin position="101"/>
        <end position="148"/>
    </location>
</feature>
<dbReference type="VEuPathDB" id="GiardiaDB:GL50581_3335"/>
<dbReference type="EMBL" id="AHHH01000234">
    <property type="protein sequence ID" value="ESU40393.1"/>
    <property type="molecule type" value="Genomic_DNA"/>
</dbReference>
<dbReference type="PANTHER" id="PTHR23275:SF100">
    <property type="entry name" value="EGF-LIKE DOMAIN-CONTAINING PROTEIN"/>
    <property type="match status" value="1"/>
</dbReference>
<reference evidence="3 4" key="2">
    <citation type="journal article" date="2013" name="Genome Biol. Evol.">
        <title>Genome sequencing of Giardia lamblia genotypes A2 and B isolates (DH and GS) and comparative analysis with the genomes of genotypes A1 and E (WB and Pig).</title>
        <authorList>
            <person name="Adam R.D."/>
            <person name="Dahlstrom E.W."/>
            <person name="Martens C.A."/>
            <person name="Bruno D.P."/>
            <person name="Barbian K.D."/>
            <person name="Ricklefs S.M."/>
            <person name="Hernandez M.M."/>
            <person name="Narla N.P."/>
            <person name="Patel R.B."/>
            <person name="Porcella S.F."/>
            <person name="Nash T.E."/>
        </authorList>
    </citation>
    <scope>NUCLEOTIDE SEQUENCE [LARGE SCALE GENOMIC DNA]</scope>
    <source>
        <strain evidence="3 4">GS</strain>
    </source>
</reference>
<dbReference type="InterPro" id="IPR052798">
    <property type="entry name" value="Giardia_VSA"/>
</dbReference>
<evidence type="ECO:0000259" key="2">
    <source>
        <dbReference type="SMART" id="SM00181"/>
    </source>
</evidence>
<gene>
    <name evidence="3" type="ORF">GSB_154614</name>
</gene>
<feature type="transmembrane region" description="Helical" evidence="1">
    <location>
        <begin position="603"/>
        <end position="627"/>
    </location>
</feature>
<sequence length="632" mass="63498">VNDPAGVSIDSLCRPSSSLQAITAGCTGSDGVALTDSSTACESCSSGFSLFMGGCYSQTGTPGSEICTAAKGGKCTACKTEGSYIFQNRAATVTLGNECILCSDATGDETTKGVANCNTCTAPSSAGPATCSACQAGYVRDQTNNECKKCGTGCSTCSASNQQGCTACLEGKYLDGNTCIDASSCTGAKYPDPKTNKCIQCNAAAEQGGIPECTACMYSDSLQKPVCSNCGNGGKLLRIDLDGTTSCVDDAGCTVGNTHIVDSTGTKKCLRCGDDANGGLAGCNTCSSKTTCTTCQDGYVKNSNGNTCDACGNNCATCTKANDMSTCSKCLPGYFLKTGSPNECVLCSDVDKGGIEGCAACTLSTSLTCNSCKPNYKASNTKPNPVTCTKACEDPTACGGTAGACDAIVVDGDGNMKHYCSYCGESTKFPIDGICNNVKGSNTCDRGVCTSCTTGYFLYMGGCYSSTSAPGNLMCKTAEGGICTTVANSRYFAVPGAAKTDQSVLGCGNPLGTMVGDSAYIGIQDCRTCTAPSAPSPAGMAAAKCTACDGGKTLTGSGYGCVMCSIAGCSACRADSMCEACSDGHRLEGEACVSTGPNLGTGAIAGISVAVIVVVGGLVGFLCWWFVCRGKA</sequence>
<comment type="caution">
    <text evidence="3">The sequence shown here is derived from an EMBL/GenBank/DDBJ whole genome shotgun (WGS) entry which is preliminary data.</text>
</comment>
<feature type="non-terminal residue" evidence="3">
    <location>
        <position position="1"/>
    </location>
</feature>
<keyword evidence="1" id="KW-1133">Transmembrane helix</keyword>
<keyword evidence="1" id="KW-0812">Transmembrane</keyword>
<proteinExistence type="predicted"/>
<organism evidence="3 4">
    <name type="scientific">Giardia intestinalis</name>
    <name type="common">Giardia lamblia</name>
    <dbReference type="NCBI Taxonomy" id="5741"/>
    <lineage>
        <taxon>Eukaryota</taxon>
        <taxon>Metamonada</taxon>
        <taxon>Diplomonadida</taxon>
        <taxon>Hexamitidae</taxon>
        <taxon>Giardiinae</taxon>
        <taxon>Giardia</taxon>
    </lineage>
</organism>
<dbReference type="InterPro" id="IPR006212">
    <property type="entry name" value="Furin_repeat"/>
</dbReference>
<dbReference type="SMART" id="SM00181">
    <property type="entry name" value="EGF"/>
    <property type="match status" value="5"/>
</dbReference>
<evidence type="ECO:0000313" key="4">
    <source>
        <dbReference type="Proteomes" id="UP000018040"/>
    </source>
</evidence>
<accession>V6TN37</accession>
<dbReference type="PANTHER" id="PTHR23275">
    <property type="entry name" value="CABRIOLET.-RELATED"/>
    <property type="match status" value="1"/>
</dbReference>